<organism evidence="1 2">
    <name type="scientific">Streptomyces phyllanthi</name>
    <dbReference type="NCBI Taxonomy" id="1803180"/>
    <lineage>
        <taxon>Bacteria</taxon>
        <taxon>Bacillati</taxon>
        <taxon>Actinomycetota</taxon>
        <taxon>Actinomycetes</taxon>
        <taxon>Kitasatosporales</taxon>
        <taxon>Streptomycetaceae</taxon>
        <taxon>Streptomyces</taxon>
    </lineage>
</organism>
<sequence>MRVPNVIGDWQECDGGHAGLRVRVHGVERAEPPRGRDDAAEGLVYFRFRVTVENRASTPFGIHVEDGQFDVRTGPDGEAAFLDWRNSQFIEGFDLYPLRRATAVVYAAATEASLARMDVQIQLRTDEEWADRYLWAGGIGALDGAFDRDPGHEGGAEELACQVSSFLQREAEQGPGC</sequence>
<accession>A0A5N8WCY8</accession>
<dbReference type="RefSeq" id="WP_322724942.1">
    <property type="nucleotide sequence ID" value="NZ_BAABEQ010000103.1"/>
</dbReference>
<gene>
    <name evidence="1" type="ORF">FNH04_37160</name>
</gene>
<dbReference type="Proteomes" id="UP000326979">
    <property type="component" value="Unassembled WGS sequence"/>
</dbReference>
<keyword evidence="2" id="KW-1185">Reference proteome</keyword>
<name>A0A5N8WCY8_9ACTN</name>
<comment type="caution">
    <text evidence="1">The sequence shown here is derived from an EMBL/GenBank/DDBJ whole genome shotgun (WGS) entry which is preliminary data.</text>
</comment>
<proteinExistence type="predicted"/>
<evidence type="ECO:0000313" key="2">
    <source>
        <dbReference type="Proteomes" id="UP000326979"/>
    </source>
</evidence>
<dbReference type="AlphaFoldDB" id="A0A5N8WCY8"/>
<evidence type="ECO:0000313" key="1">
    <source>
        <dbReference type="EMBL" id="MPY45333.1"/>
    </source>
</evidence>
<dbReference type="EMBL" id="VJZE01000438">
    <property type="protein sequence ID" value="MPY45333.1"/>
    <property type="molecule type" value="Genomic_DNA"/>
</dbReference>
<reference evidence="1 2" key="1">
    <citation type="submission" date="2019-07" db="EMBL/GenBank/DDBJ databases">
        <title>New species of Amycolatopsis and Streptomyces.</title>
        <authorList>
            <person name="Duangmal K."/>
            <person name="Teo W.F.A."/>
            <person name="Lipun K."/>
        </authorList>
    </citation>
    <scope>NUCLEOTIDE SEQUENCE [LARGE SCALE GENOMIC DNA]</scope>
    <source>
        <strain evidence="1 2">TISTR 2346</strain>
    </source>
</reference>
<evidence type="ECO:0008006" key="3">
    <source>
        <dbReference type="Google" id="ProtNLM"/>
    </source>
</evidence>
<protein>
    <recommendedName>
        <fullName evidence="3">DUF4352 domain-containing protein</fullName>
    </recommendedName>
</protein>